<evidence type="ECO:0000313" key="3">
    <source>
        <dbReference type="Proteomes" id="UP001177744"/>
    </source>
</evidence>
<feature type="region of interest" description="Disordered" evidence="1">
    <location>
        <begin position="295"/>
        <end position="344"/>
    </location>
</feature>
<evidence type="ECO:0000313" key="2">
    <source>
        <dbReference type="EMBL" id="KAK1327330.1"/>
    </source>
</evidence>
<reference evidence="2" key="1">
    <citation type="submission" date="2023-06" db="EMBL/GenBank/DDBJ databases">
        <title>Reference genome for the Northern bat (Eptesicus nilssonii), a most northern bat species.</title>
        <authorList>
            <person name="Laine V.N."/>
            <person name="Pulliainen A.T."/>
            <person name="Lilley T.M."/>
        </authorList>
    </citation>
    <scope>NUCLEOTIDE SEQUENCE</scope>
    <source>
        <strain evidence="2">BLF_Eptnil</strain>
        <tissue evidence="2">Kidney</tissue>
    </source>
</reference>
<proteinExistence type="predicted"/>
<accession>A0AA40LC80</accession>
<dbReference type="EMBL" id="JAULJE010000088">
    <property type="protein sequence ID" value="KAK1327330.1"/>
    <property type="molecule type" value="Genomic_DNA"/>
</dbReference>
<sequence>MMPGCSQPQKPQVRLPNVLGRRRNRALRLRLVIGALVPGDPAVRVVPDSADGSTLVPDISGRFQEDPVSKSFGHFLKDPGRLPRNSLGGGLGEAPVRTVMQRNPKCGQMLSLYACQGFPTKWPEIWISPFGASPIEPWTVSGSQPKAKCADLYWWDLSTTWSEHLAGHTGLVKSQDVGGPIVLPAAHPQRPCCVKNSARRNPPRSYPFGGQCGWRWNLFTMSGDSMIPPPPIPLPPPRVGACPPPPSVLKWLAGGGQQPPIDKKDAERKPAYHQEHTKCFFHLSRHRRPAVMSHSNTCHVHDSGHQGEEKRRPEIQGEDVEPKARHQGPSPGFKAKTSRTGALTIDIHGRREFLQLAQWSPLKHSPSDLSELPSTF</sequence>
<dbReference type="AlphaFoldDB" id="A0AA40LC80"/>
<comment type="caution">
    <text evidence="2">The sequence shown here is derived from an EMBL/GenBank/DDBJ whole genome shotgun (WGS) entry which is preliminary data.</text>
</comment>
<feature type="compositionally biased region" description="Basic and acidic residues" evidence="1">
    <location>
        <begin position="299"/>
        <end position="324"/>
    </location>
</feature>
<protein>
    <submittedName>
        <fullName evidence="2">Uncharacterized protein</fullName>
    </submittedName>
</protein>
<dbReference type="Proteomes" id="UP001177744">
    <property type="component" value="Unassembled WGS sequence"/>
</dbReference>
<evidence type="ECO:0000256" key="1">
    <source>
        <dbReference type="SAM" id="MobiDB-lite"/>
    </source>
</evidence>
<organism evidence="2 3">
    <name type="scientific">Cnephaeus nilssonii</name>
    <name type="common">Northern bat</name>
    <name type="synonym">Eptesicus nilssonii</name>
    <dbReference type="NCBI Taxonomy" id="3371016"/>
    <lineage>
        <taxon>Eukaryota</taxon>
        <taxon>Metazoa</taxon>
        <taxon>Chordata</taxon>
        <taxon>Craniata</taxon>
        <taxon>Vertebrata</taxon>
        <taxon>Euteleostomi</taxon>
        <taxon>Mammalia</taxon>
        <taxon>Eutheria</taxon>
        <taxon>Laurasiatheria</taxon>
        <taxon>Chiroptera</taxon>
        <taxon>Yangochiroptera</taxon>
        <taxon>Vespertilionidae</taxon>
        <taxon>Cnephaeus</taxon>
    </lineage>
</organism>
<gene>
    <name evidence="2" type="ORF">QTO34_019207</name>
</gene>
<name>A0AA40LC80_CNENI</name>
<keyword evidence="3" id="KW-1185">Reference proteome</keyword>